<feature type="transmembrane region" description="Helical" evidence="1">
    <location>
        <begin position="66"/>
        <end position="85"/>
    </location>
</feature>
<name>A0A7W9DTW9_9ACTN</name>
<evidence type="ECO:0000256" key="1">
    <source>
        <dbReference type="SAM" id="Phobius"/>
    </source>
</evidence>
<reference evidence="2 3" key="1">
    <citation type="submission" date="2020-08" db="EMBL/GenBank/DDBJ databases">
        <title>Sequencing the genomes of 1000 actinobacteria strains.</title>
        <authorList>
            <person name="Klenk H.-P."/>
        </authorList>
    </citation>
    <scope>NUCLEOTIDE SEQUENCE [LARGE SCALE GENOMIC DNA]</scope>
    <source>
        <strain evidence="2 3">DSM 45790</strain>
    </source>
</reference>
<keyword evidence="1" id="KW-1133">Transmembrane helix</keyword>
<dbReference type="EMBL" id="JACHBR010000002">
    <property type="protein sequence ID" value="MBB5630504.1"/>
    <property type="molecule type" value="Genomic_DNA"/>
</dbReference>
<dbReference type="AlphaFoldDB" id="A0A7W9DTW9"/>
<evidence type="ECO:0000313" key="3">
    <source>
        <dbReference type="Proteomes" id="UP000588112"/>
    </source>
</evidence>
<accession>A0A7W9DTW9</accession>
<gene>
    <name evidence="2" type="ORF">BJ981_006268</name>
</gene>
<keyword evidence="1" id="KW-0812">Transmembrane</keyword>
<proteinExistence type="predicted"/>
<sequence length="165" mass="16913">MSNVPVMSEPFTMTQRIRYGVWCLGLSSLLLLTSMRPWVRDARSGTATLSLWDLPGSENAALGDSGLSVLGMLLVTLVLAVLTGLRPVRPLVLGTMLSAVLSFIDTMGLHQALADTPGRPGGLPACFTSAPGVAAAGAETLTLIVGLGLLALAGTASHSARLGSS</sequence>
<dbReference type="Proteomes" id="UP000588112">
    <property type="component" value="Unassembled WGS sequence"/>
</dbReference>
<comment type="caution">
    <text evidence="2">The sequence shown here is derived from an EMBL/GenBank/DDBJ whole genome shotgun (WGS) entry which is preliminary data.</text>
</comment>
<organism evidence="2 3">
    <name type="scientific">Sphaerisporangium krabiense</name>
    <dbReference type="NCBI Taxonomy" id="763782"/>
    <lineage>
        <taxon>Bacteria</taxon>
        <taxon>Bacillati</taxon>
        <taxon>Actinomycetota</taxon>
        <taxon>Actinomycetes</taxon>
        <taxon>Streptosporangiales</taxon>
        <taxon>Streptosporangiaceae</taxon>
        <taxon>Sphaerisporangium</taxon>
    </lineage>
</organism>
<keyword evidence="1" id="KW-0472">Membrane</keyword>
<feature type="transmembrane region" description="Helical" evidence="1">
    <location>
        <begin position="92"/>
        <end position="113"/>
    </location>
</feature>
<evidence type="ECO:0000313" key="2">
    <source>
        <dbReference type="EMBL" id="MBB5630504.1"/>
    </source>
</evidence>
<feature type="transmembrane region" description="Helical" evidence="1">
    <location>
        <begin position="133"/>
        <end position="153"/>
    </location>
</feature>
<protein>
    <submittedName>
        <fullName evidence="2">Uncharacterized protein</fullName>
    </submittedName>
</protein>
<keyword evidence="3" id="KW-1185">Reference proteome</keyword>
<dbReference type="RefSeq" id="WP_184616947.1">
    <property type="nucleotide sequence ID" value="NZ_BOOS01000020.1"/>
</dbReference>